<reference evidence="3 4" key="1">
    <citation type="journal article" date="2014" name="PLoS Genet.">
        <title>Phylogenetically driven sequencing of extremely halophilic archaea reveals strategies for static and dynamic osmo-response.</title>
        <authorList>
            <person name="Becker E.A."/>
            <person name="Seitzer P.M."/>
            <person name="Tritt A."/>
            <person name="Larsen D."/>
            <person name="Krusor M."/>
            <person name="Yao A.I."/>
            <person name="Wu D."/>
            <person name="Madern D."/>
            <person name="Eisen J.A."/>
            <person name="Darling A.E."/>
            <person name="Facciotti M.T."/>
        </authorList>
    </citation>
    <scope>NUCLEOTIDE SEQUENCE [LARGE SCALE GENOMIC DNA]</scope>
    <source>
        <strain evidence="3 4">DSM 13077</strain>
    </source>
</reference>
<keyword evidence="4" id="KW-1185">Reference proteome</keyword>
<feature type="compositionally biased region" description="Polar residues" evidence="1">
    <location>
        <begin position="17"/>
        <end position="45"/>
    </location>
</feature>
<dbReference type="RefSeq" id="WP_006664671.1">
    <property type="nucleotide sequence ID" value="NZ_AOIP01000015.1"/>
</dbReference>
<dbReference type="OrthoDB" id="242095at2157"/>
<dbReference type="PATRIC" id="fig|1227491.4.peg.1191"/>
<keyword evidence="2" id="KW-0472">Membrane</keyword>
<feature type="compositionally biased region" description="Basic and acidic residues" evidence="1">
    <location>
        <begin position="1"/>
        <end position="15"/>
    </location>
</feature>
<evidence type="ECO:0000256" key="2">
    <source>
        <dbReference type="SAM" id="Phobius"/>
    </source>
</evidence>
<evidence type="ECO:0000256" key="1">
    <source>
        <dbReference type="SAM" id="MobiDB-lite"/>
    </source>
</evidence>
<organism evidence="3 4">
    <name type="scientific">Natrialba aegyptia DSM 13077</name>
    <dbReference type="NCBI Taxonomy" id="1227491"/>
    <lineage>
        <taxon>Archaea</taxon>
        <taxon>Methanobacteriati</taxon>
        <taxon>Methanobacteriota</taxon>
        <taxon>Stenosarchaea group</taxon>
        <taxon>Halobacteria</taxon>
        <taxon>Halobacteriales</taxon>
        <taxon>Natrialbaceae</taxon>
        <taxon>Natrialba</taxon>
    </lineage>
</organism>
<proteinExistence type="predicted"/>
<keyword evidence="2" id="KW-1133">Transmembrane helix</keyword>
<sequence>MNDRSDEVTERRESPSTDDLLSETEQLLSDTGSGIGPDTSTSSGDRQGREQDAIESGATAGSVSESESDDEFAQPATSAEPAAGRSDGSRLAGLTDRLSPRKYFSPKAFLALVVTLGAGLFAGDAVIPIAGQMIGIFATAFLVGLITSKRRYLELTAAGASAGAITSLDPVYVALGAGRTLIAIGVAMGLVASVAGYYFGRDLRDGLSRDVT</sequence>
<comment type="caution">
    <text evidence="3">The sequence shown here is derived from an EMBL/GenBank/DDBJ whole genome shotgun (WGS) entry which is preliminary data.</text>
</comment>
<name>M0BB92_9EURY</name>
<feature type="transmembrane region" description="Helical" evidence="2">
    <location>
        <begin position="181"/>
        <end position="199"/>
    </location>
</feature>
<evidence type="ECO:0008006" key="5">
    <source>
        <dbReference type="Google" id="ProtNLM"/>
    </source>
</evidence>
<accession>M0BB92</accession>
<evidence type="ECO:0000313" key="3">
    <source>
        <dbReference type="EMBL" id="ELZ07543.1"/>
    </source>
</evidence>
<gene>
    <name evidence="3" type="ORF">C480_05786</name>
</gene>
<protein>
    <recommendedName>
        <fullName evidence="5">DUF456 domain-containing protein</fullName>
    </recommendedName>
</protein>
<dbReference type="EMBL" id="AOIP01000015">
    <property type="protein sequence ID" value="ELZ07543.1"/>
    <property type="molecule type" value="Genomic_DNA"/>
</dbReference>
<dbReference type="AlphaFoldDB" id="M0BB92"/>
<dbReference type="Proteomes" id="UP000011591">
    <property type="component" value="Unassembled WGS sequence"/>
</dbReference>
<feature type="transmembrane region" description="Helical" evidence="2">
    <location>
        <begin position="129"/>
        <end position="148"/>
    </location>
</feature>
<evidence type="ECO:0000313" key="4">
    <source>
        <dbReference type="Proteomes" id="UP000011591"/>
    </source>
</evidence>
<feature type="transmembrane region" description="Helical" evidence="2">
    <location>
        <begin position="104"/>
        <end position="123"/>
    </location>
</feature>
<feature type="region of interest" description="Disordered" evidence="1">
    <location>
        <begin position="1"/>
        <end position="91"/>
    </location>
</feature>
<feature type="transmembrane region" description="Helical" evidence="2">
    <location>
        <begin position="155"/>
        <end position="175"/>
    </location>
</feature>
<keyword evidence="2" id="KW-0812">Transmembrane</keyword>